<evidence type="ECO:0000256" key="7">
    <source>
        <dbReference type="ARBA" id="ARBA00023136"/>
    </source>
</evidence>
<comment type="subcellular location">
    <subcellularLocation>
        <location evidence="1 8">Cell membrane</location>
        <topology evidence="1 8">Multi-pass membrane protein</topology>
    </subcellularLocation>
</comment>
<dbReference type="GO" id="GO:0005886">
    <property type="term" value="C:plasma membrane"/>
    <property type="evidence" value="ECO:0007669"/>
    <property type="project" value="UniProtKB-SubCell"/>
</dbReference>
<dbReference type="AlphaFoldDB" id="A0AAU7JFN2"/>
<organism evidence="9">
    <name type="scientific">Alsobacter sp. KACC 23698</name>
    <dbReference type="NCBI Taxonomy" id="3149229"/>
    <lineage>
        <taxon>Bacteria</taxon>
        <taxon>Pseudomonadati</taxon>
        <taxon>Pseudomonadota</taxon>
        <taxon>Alphaproteobacteria</taxon>
        <taxon>Hyphomicrobiales</taxon>
        <taxon>Alsobacteraceae</taxon>
        <taxon>Alsobacter</taxon>
    </lineage>
</organism>
<feature type="transmembrane region" description="Helical" evidence="8">
    <location>
        <begin position="96"/>
        <end position="120"/>
    </location>
</feature>
<evidence type="ECO:0000256" key="5">
    <source>
        <dbReference type="ARBA" id="ARBA00022692"/>
    </source>
</evidence>
<dbReference type="RefSeq" id="WP_406855911.1">
    <property type="nucleotide sequence ID" value="NZ_CP157484.1"/>
</dbReference>
<feature type="transmembrane region" description="Helical" evidence="8">
    <location>
        <begin position="157"/>
        <end position="176"/>
    </location>
</feature>
<sequence length="261" mass="26301">MEIDLVTLALLGLVGLVAGFFDAIAGGGGLMTVPALLLAGLDPVSAVATNKLQGVFGTASATLSFARAGKIAWAETAPMAAMAALGSMGGALAVRVLPGGVLAGVIPILMIAIAAYFGLAPKIRDEDAERRISPLAFGLTVAPVVGFYDGFFGPGAGSFYMMGMVTLLGAGIVRATGATKLLNVSSNAASLLLFILSGLVVWPIGLVMAVGSFTGAQLGSRLAIHMGAKIIRPLLILVCVAVAVRLLADPANPLRRAALGF</sequence>
<evidence type="ECO:0000256" key="8">
    <source>
        <dbReference type="RuleBase" id="RU363041"/>
    </source>
</evidence>
<comment type="similarity">
    <text evidence="2 8">Belongs to the 4-toluene sulfonate uptake permease (TSUP) (TC 2.A.102) family.</text>
</comment>
<feature type="transmembrane region" description="Helical" evidence="8">
    <location>
        <begin position="188"/>
        <end position="210"/>
    </location>
</feature>
<keyword evidence="6 8" id="KW-1133">Transmembrane helix</keyword>
<proteinExistence type="inferred from homology"/>
<feature type="transmembrane region" description="Helical" evidence="8">
    <location>
        <begin position="132"/>
        <end position="151"/>
    </location>
</feature>
<keyword evidence="7 8" id="KW-0472">Membrane</keyword>
<evidence type="ECO:0000313" key="9">
    <source>
        <dbReference type="EMBL" id="XBO39071.1"/>
    </source>
</evidence>
<gene>
    <name evidence="9" type="ORF">ABEG18_25910</name>
</gene>
<dbReference type="Pfam" id="PF01925">
    <property type="entry name" value="TauE"/>
    <property type="match status" value="1"/>
</dbReference>
<evidence type="ECO:0000256" key="2">
    <source>
        <dbReference type="ARBA" id="ARBA00009142"/>
    </source>
</evidence>
<reference evidence="9" key="1">
    <citation type="submission" date="2024-05" db="EMBL/GenBank/DDBJ databases">
        <authorList>
            <person name="Kim S."/>
            <person name="Heo J."/>
            <person name="Choi H."/>
            <person name="Choi Y."/>
            <person name="Kwon S.-W."/>
            <person name="Kim Y."/>
        </authorList>
    </citation>
    <scope>NUCLEOTIDE SEQUENCE</scope>
    <source>
        <strain evidence="9">KACC 23698</strain>
    </source>
</reference>
<dbReference type="EMBL" id="CP157484">
    <property type="protein sequence ID" value="XBO39071.1"/>
    <property type="molecule type" value="Genomic_DNA"/>
</dbReference>
<evidence type="ECO:0000256" key="1">
    <source>
        <dbReference type="ARBA" id="ARBA00004651"/>
    </source>
</evidence>
<evidence type="ECO:0000256" key="3">
    <source>
        <dbReference type="ARBA" id="ARBA00022448"/>
    </source>
</evidence>
<evidence type="ECO:0000256" key="6">
    <source>
        <dbReference type="ARBA" id="ARBA00022989"/>
    </source>
</evidence>
<protein>
    <recommendedName>
        <fullName evidence="8">Probable membrane transporter protein</fullName>
    </recommendedName>
</protein>
<dbReference type="InterPro" id="IPR002781">
    <property type="entry name" value="TM_pro_TauE-like"/>
</dbReference>
<dbReference type="InterPro" id="IPR052017">
    <property type="entry name" value="TSUP"/>
</dbReference>
<keyword evidence="3" id="KW-0813">Transport</keyword>
<keyword evidence="4 8" id="KW-1003">Cell membrane</keyword>
<name>A0AAU7JFN2_9HYPH</name>
<feature type="transmembrane region" description="Helical" evidence="8">
    <location>
        <begin position="230"/>
        <end position="248"/>
    </location>
</feature>
<accession>A0AAU7JFN2</accession>
<dbReference type="PANTHER" id="PTHR30269">
    <property type="entry name" value="TRANSMEMBRANE PROTEIN YFCA"/>
    <property type="match status" value="1"/>
</dbReference>
<keyword evidence="5 8" id="KW-0812">Transmembrane</keyword>
<evidence type="ECO:0000256" key="4">
    <source>
        <dbReference type="ARBA" id="ARBA00022475"/>
    </source>
</evidence>
<dbReference type="PANTHER" id="PTHR30269:SF0">
    <property type="entry name" value="MEMBRANE TRANSPORTER PROTEIN YFCA-RELATED"/>
    <property type="match status" value="1"/>
</dbReference>